<dbReference type="AlphaFoldDB" id="A0A6H5H9G4"/>
<sequence length="214" mass="24528">MAMSTSCWRNINTRLSPLHFLCGKQCEKGSSKLELPGLVCRARDFRKKRKSRLTLKKVQFSRTRLTSVPILDFRTITILPFTLVLELSRSCPPHPFPVLEFRDVDRAVTDRAVTKHRFFDAPVHTVIFFPKIIIVIETAPRCVRGTEKVLFLRNSSIRTQTNFRGRIPIFEEQYQLWKSNSTSRSKATSRSKSTSSSNTTLSSNSTSRSKSTSR</sequence>
<name>A0A6H5H9G4_9HEMI</name>
<feature type="region of interest" description="Disordered" evidence="1">
    <location>
        <begin position="180"/>
        <end position="214"/>
    </location>
</feature>
<accession>A0A6H5H9G4</accession>
<evidence type="ECO:0000313" key="2">
    <source>
        <dbReference type="EMBL" id="CAB0013569.1"/>
    </source>
</evidence>
<dbReference type="EMBL" id="CADCXU010026861">
    <property type="protein sequence ID" value="CAB0013569.1"/>
    <property type="molecule type" value="Genomic_DNA"/>
</dbReference>
<keyword evidence="3" id="KW-1185">Reference proteome</keyword>
<dbReference type="Proteomes" id="UP000479000">
    <property type="component" value="Unassembled WGS sequence"/>
</dbReference>
<proteinExistence type="predicted"/>
<evidence type="ECO:0000256" key="1">
    <source>
        <dbReference type="SAM" id="MobiDB-lite"/>
    </source>
</evidence>
<reference evidence="2 3" key="1">
    <citation type="submission" date="2020-02" db="EMBL/GenBank/DDBJ databases">
        <authorList>
            <person name="Ferguson B K."/>
        </authorList>
    </citation>
    <scope>NUCLEOTIDE SEQUENCE [LARGE SCALE GENOMIC DNA]</scope>
</reference>
<organism evidence="2 3">
    <name type="scientific">Nesidiocoris tenuis</name>
    <dbReference type="NCBI Taxonomy" id="355587"/>
    <lineage>
        <taxon>Eukaryota</taxon>
        <taxon>Metazoa</taxon>
        <taxon>Ecdysozoa</taxon>
        <taxon>Arthropoda</taxon>
        <taxon>Hexapoda</taxon>
        <taxon>Insecta</taxon>
        <taxon>Pterygota</taxon>
        <taxon>Neoptera</taxon>
        <taxon>Paraneoptera</taxon>
        <taxon>Hemiptera</taxon>
        <taxon>Heteroptera</taxon>
        <taxon>Panheteroptera</taxon>
        <taxon>Cimicomorpha</taxon>
        <taxon>Miridae</taxon>
        <taxon>Dicyphina</taxon>
        <taxon>Nesidiocoris</taxon>
    </lineage>
</organism>
<evidence type="ECO:0000313" key="3">
    <source>
        <dbReference type="Proteomes" id="UP000479000"/>
    </source>
</evidence>
<gene>
    <name evidence="2" type="ORF">NTEN_LOCUS18173</name>
</gene>
<protein>
    <submittedName>
        <fullName evidence="2">Uncharacterized protein</fullName>
    </submittedName>
</protein>